<organism evidence="2">
    <name type="scientific">Streptomyces sp. Y1</name>
    <dbReference type="NCBI Taxonomy" id="3238634"/>
    <lineage>
        <taxon>Bacteria</taxon>
        <taxon>Bacillati</taxon>
        <taxon>Actinomycetota</taxon>
        <taxon>Actinomycetes</taxon>
        <taxon>Kitasatosporales</taxon>
        <taxon>Streptomycetaceae</taxon>
        <taxon>Streptomyces</taxon>
    </lineage>
</organism>
<feature type="signal peptide" evidence="1">
    <location>
        <begin position="1"/>
        <end position="31"/>
    </location>
</feature>
<dbReference type="AlphaFoldDB" id="A0AB39TVG7"/>
<evidence type="ECO:0000313" key="2">
    <source>
        <dbReference type="EMBL" id="XDQ83130.1"/>
    </source>
</evidence>
<dbReference type="SUPFAM" id="SSF89372">
    <property type="entry name" value="Fucose-specific lectin"/>
    <property type="match status" value="1"/>
</dbReference>
<dbReference type="SUPFAM" id="SSF54001">
    <property type="entry name" value="Cysteine proteinases"/>
    <property type="match status" value="1"/>
</dbReference>
<dbReference type="Gene3D" id="3.90.1720.10">
    <property type="entry name" value="endopeptidase domain like (from Nostoc punctiforme)"/>
    <property type="match status" value="1"/>
</dbReference>
<dbReference type="EMBL" id="CP163445">
    <property type="protein sequence ID" value="XDQ83130.1"/>
    <property type="molecule type" value="Genomic_DNA"/>
</dbReference>
<accession>A0AB39TVG7</accession>
<evidence type="ECO:0000256" key="1">
    <source>
        <dbReference type="SAM" id="SignalP"/>
    </source>
</evidence>
<name>A0AB39TVG7_9ACTN</name>
<proteinExistence type="predicted"/>
<dbReference type="InterPro" id="IPR038765">
    <property type="entry name" value="Papain-like_cys_pep_sf"/>
</dbReference>
<dbReference type="RefSeq" id="WP_369185313.1">
    <property type="nucleotide sequence ID" value="NZ_CP163445.1"/>
</dbReference>
<gene>
    <name evidence="2" type="ORF">AB2U05_33790</name>
</gene>
<feature type="chain" id="PRO_5044314925" description="NlpC/P60 domain-containing protein" evidence="1">
    <location>
        <begin position="32"/>
        <end position="532"/>
    </location>
</feature>
<reference evidence="2" key="1">
    <citation type="submission" date="2024-07" db="EMBL/GenBank/DDBJ databases">
        <authorList>
            <person name="Yu S.T."/>
        </authorList>
    </citation>
    <scope>NUCLEOTIDE SEQUENCE</scope>
    <source>
        <strain evidence="2">Y1</strain>
    </source>
</reference>
<sequence length="532" mass="56375">MSVKKSSSRPAGVLVAACLAATVLATAPAHADSVQSTYMAASSTGSLGNNAAPGGKVTRSQVLARAQAWVDQAVPYSANGLEAPYSWWSDSQTGGRYRQDCSGFVSMAWELPKSPTTLDLPSYSTSINKSDLQPGDILDSDAHVIIFAGWRDKGAGTFNFYQESSRSTPTNYNTTGDLNSSRLAGHDTSTYTAYRYNNIVDDAAPARAGRPSVVADPATGHLITYVRDTANHLWSVDPKGPGWIDFGPMAAGDPVTVVDPATKHLITYVNGPDHRLWSVDPQGPGWTEFIPTTSGTVMASDAVPSVVADPATGHLITYIRDTANHLWSVDPKGPGWIDFGPMAAGDPVTVVDPATKHLITYVNGPDHRLWSVDPQGPGWTEFIPTTSGTVMASDAVPSVVADPATGHLITYIRDTANHLWSVDPKGPGWIDFGPMAAGDPMTVVDPATNHLITYLNGPDHRLWSVDPQGPGWTEFIPTTSGTVLGGNPFTIADPATGHLVTYAHDTNGTFWSVDPKGPGWTKFWGGPAAVAS</sequence>
<protein>
    <recommendedName>
        <fullName evidence="3">NlpC/P60 domain-containing protein</fullName>
    </recommendedName>
</protein>
<evidence type="ECO:0008006" key="3">
    <source>
        <dbReference type="Google" id="ProtNLM"/>
    </source>
</evidence>
<keyword evidence="1" id="KW-0732">Signal</keyword>